<dbReference type="PANTHER" id="PTHR11003:SF342">
    <property type="entry name" value="OUTWARD-RECTIFIER POTASSIUM CHANNEL TOK1"/>
    <property type="match status" value="1"/>
</dbReference>
<evidence type="ECO:0000313" key="12">
    <source>
        <dbReference type="EMBL" id="PPQ72496.1"/>
    </source>
</evidence>
<dbReference type="GO" id="GO:0015271">
    <property type="term" value="F:outward rectifier potassium channel activity"/>
    <property type="evidence" value="ECO:0007669"/>
    <property type="project" value="TreeGrafter"/>
</dbReference>
<comment type="caution">
    <text evidence="12">The sequence shown here is derived from an EMBL/GenBank/DDBJ whole genome shotgun (WGS) entry which is preliminary data.</text>
</comment>
<feature type="region of interest" description="Disordered" evidence="9">
    <location>
        <begin position="1293"/>
        <end position="1326"/>
    </location>
</feature>
<evidence type="ECO:0000259" key="11">
    <source>
        <dbReference type="Pfam" id="PF07885"/>
    </source>
</evidence>
<dbReference type="OrthoDB" id="297496at2759"/>
<feature type="transmembrane region" description="Helical" evidence="10">
    <location>
        <begin position="262"/>
        <end position="283"/>
    </location>
</feature>
<dbReference type="PRINTS" id="PR01333">
    <property type="entry name" value="2POREKCHANEL"/>
</dbReference>
<evidence type="ECO:0000256" key="3">
    <source>
        <dbReference type="ARBA" id="ARBA00022692"/>
    </source>
</evidence>
<dbReference type="EMBL" id="NHYE01005454">
    <property type="protein sequence ID" value="PPQ72496.1"/>
    <property type="molecule type" value="Genomic_DNA"/>
</dbReference>
<feature type="region of interest" description="Disordered" evidence="9">
    <location>
        <begin position="489"/>
        <end position="529"/>
    </location>
</feature>
<keyword evidence="3 8" id="KW-0812">Transmembrane</keyword>
<dbReference type="SUPFAM" id="SSF81324">
    <property type="entry name" value="Voltage-gated potassium channels"/>
    <property type="match status" value="4"/>
</dbReference>
<dbReference type="Proteomes" id="UP000284706">
    <property type="component" value="Unassembled WGS sequence"/>
</dbReference>
<evidence type="ECO:0000256" key="10">
    <source>
        <dbReference type="SAM" id="Phobius"/>
    </source>
</evidence>
<feature type="region of interest" description="Disordered" evidence="9">
    <location>
        <begin position="1219"/>
        <end position="1266"/>
    </location>
</feature>
<evidence type="ECO:0000256" key="4">
    <source>
        <dbReference type="ARBA" id="ARBA00022989"/>
    </source>
</evidence>
<evidence type="ECO:0000256" key="1">
    <source>
        <dbReference type="ARBA" id="ARBA00004141"/>
    </source>
</evidence>
<evidence type="ECO:0000256" key="7">
    <source>
        <dbReference type="ARBA" id="ARBA00023303"/>
    </source>
</evidence>
<feature type="compositionally biased region" description="Polar residues" evidence="9">
    <location>
        <begin position="1294"/>
        <end position="1303"/>
    </location>
</feature>
<dbReference type="GO" id="GO:0030322">
    <property type="term" value="P:stabilization of membrane potential"/>
    <property type="evidence" value="ECO:0007669"/>
    <property type="project" value="TreeGrafter"/>
</dbReference>
<feature type="transmembrane region" description="Helical" evidence="10">
    <location>
        <begin position="862"/>
        <end position="888"/>
    </location>
</feature>
<sequence>MHFIPKPARRLFIHGRSDDLEKNGQSNANADLEGGVNHEDFLDDSADSDTTRTYRTLPIFSGIMIPFAVMLSIPSLTGHWYVRTGEDNELLQVRPLPPLLDSAMSLSMACGVLASTCLVIRFAERKIKLMTLLSIIFLTLHDLINIPAVTIFGVEHRFSDGFTYGQGFWFTVCSTVASTATNITLITDYYETKDFSRAGSGLTPKQRSLVIIIIVLLCYLSLGSLILAVMLKMDFIDALYLSVVSIETIGFGDLHPNSTGSRIFTCFYIAGGILNIALAVALSRDALLEAAAMSFRSRLRAAKTHRRERRIRNRWRAAVRWRLREKGYPVWIHDLEEDERQEVALKKQHHHWYSRLRLLWRRLLDETWKEWEDPAWRYVYGKGHKRLNLEVLTESQLESAALEAGAPLSELVPKGLKLHGRWCPEDAASLPNADDGAGVAGNVASTNSYLVRSDTLQNGNASPPPLTHMRLGGMVTLLAKFAVAVTHDLQPRPPHSSPPVLHTAEGEMSAAAPGDDIDTPPARTSHGVPFTRTMTMTTMQEEELPLSESLEIEERNAFRVRLGIALTVFLVFWLAGAAIFMQTENWGFGSAMYFCFCSFTTVGYGDFAPKTPAGRSIFVVWALLGVGTMTILISILADAYSTEYKAIIRSEILKGTSSIDVANSNGSGQNIPVTSPADYNQTNGDLTASSVGLANGGSTGLSRRPTKASILELRLSSANGSADNSRQRHHSKEKLETLPHQVLAGTEELRRLLTTVMPALGGVGDVNGEKSISMHLADDQTTLLLRDIQSSLDRLTNIAKDTLDGDFILRFFARKKEPSLSVDLEKNQRNDRVVSSGDLSTITVCVIWKNPSRNPTIRSYRLLPIFSGIMIPFSVMLSIPSLTGPWYVRTGEDNVLLETRPNTPLLNAAMALSMVCGIIASTCLVIRFAERKVKLMTMLCVIFLTLHDLINIPAVTIFGVIHRFNDGFTYGQGFWFTVCSTIASTATNVTLVVDYYKTKNFPHAGSGLTHKQRSLVIIIIILLGYLSLGSFILAFMLKMAFIDALYLSVVTIETIGFGDLHPDSTGSRIFMCFYAAGGILNLALAVALSRDALLEAALIDFRARLKAAKARQREKHLLSRWRAAIRWRLRAKGCPVWITDVNDEPLGPRNSKKSGKGWCSSLLLLWRQVSNQVWRECEDPAWRFVYGKGNRRLNLGALTQSQLETAALEAGAPLSELVPQMLNPKRRPQKVPADQHKIGKLKDLPATTDSSPKPLPAVQSKDLPSAPSLTHMRLGGMISLIGKFALAVTHEFQPESQEQNSNQVEDDGEETVVGHESPAPPTRSERGVPLITTLTMTTMQDDEIPLNESLEMEERIAMRLRLGIAVVLFIIFWMAGAAIFMKTEEWAFGSAVYFCFITFTSVGYGDFAPKTPAGRSIFVAWALAGVGAMTILVSTLIEVVADASSTQYKSIIKSEFLQLSSNPVSPLQNGQRRLSLGAESQLKLTSPASLSSASSPTRVGRSHPIRAASMPELQLLPSMAKDSLSSTRRNEKLEELPRQVLEYTEALRSLLSAAQFPASSEDEQCLKTGLELCRDGIEIERAAVSRLQIESSLKRIVDAAKDALDQRTPYDIRPSRPQYIL</sequence>
<evidence type="ECO:0000256" key="9">
    <source>
        <dbReference type="SAM" id="MobiDB-lite"/>
    </source>
</evidence>
<feature type="transmembrane region" description="Helical" evidence="10">
    <location>
        <begin position="938"/>
        <end position="961"/>
    </location>
</feature>
<evidence type="ECO:0000256" key="6">
    <source>
        <dbReference type="ARBA" id="ARBA00023136"/>
    </source>
</evidence>
<feature type="transmembrane region" description="Helical" evidence="10">
    <location>
        <begin position="208"/>
        <end position="231"/>
    </location>
</feature>
<keyword evidence="6 10" id="KW-0472">Membrane</keyword>
<feature type="transmembrane region" description="Helical" evidence="10">
    <location>
        <begin position="1068"/>
        <end position="1088"/>
    </location>
</feature>
<accession>A0A409W1W1</accession>
<keyword evidence="13" id="KW-1185">Reference proteome</keyword>
<feature type="transmembrane region" description="Helical" evidence="10">
    <location>
        <begin position="1014"/>
        <end position="1037"/>
    </location>
</feature>
<evidence type="ECO:0000256" key="5">
    <source>
        <dbReference type="ARBA" id="ARBA00023065"/>
    </source>
</evidence>
<feature type="transmembrane region" description="Helical" evidence="10">
    <location>
        <begin position="1417"/>
        <end position="1437"/>
    </location>
</feature>
<dbReference type="STRING" id="231916.A0A409W1W1"/>
<feature type="transmembrane region" description="Helical" evidence="10">
    <location>
        <begin position="908"/>
        <end position="926"/>
    </location>
</feature>
<feature type="transmembrane region" description="Helical" evidence="10">
    <location>
        <begin position="1386"/>
        <end position="1405"/>
    </location>
</feature>
<dbReference type="Gene3D" id="1.10.287.70">
    <property type="match status" value="4"/>
</dbReference>
<evidence type="ECO:0000256" key="8">
    <source>
        <dbReference type="RuleBase" id="RU003857"/>
    </source>
</evidence>
<keyword evidence="2 8" id="KW-0813">Transport</keyword>
<comment type="similarity">
    <text evidence="8">Belongs to the two pore domain potassium channel (TC 1.A.1.8) family.</text>
</comment>
<feature type="domain" description="Potassium channel" evidence="11">
    <location>
        <begin position="214"/>
        <end position="287"/>
    </location>
</feature>
<feature type="domain" description="Potassium channel" evidence="11">
    <location>
        <begin position="1020"/>
        <end position="1093"/>
    </location>
</feature>
<feature type="transmembrane region" description="Helical" evidence="10">
    <location>
        <begin position="1362"/>
        <end position="1380"/>
    </location>
</feature>
<dbReference type="GO" id="GO:0022841">
    <property type="term" value="F:potassium ion leak channel activity"/>
    <property type="evidence" value="ECO:0007669"/>
    <property type="project" value="TreeGrafter"/>
</dbReference>
<feature type="transmembrane region" description="Helical" evidence="10">
    <location>
        <begin position="102"/>
        <end position="120"/>
    </location>
</feature>
<dbReference type="InterPro" id="IPR003280">
    <property type="entry name" value="2pore_dom_K_chnl"/>
</dbReference>
<keyword evidence="5 8" id="KW-0406">Ion transport</keyword>
<evidence type="ECO:0000313" key="13">
    <source>
        <dbReference type="Proteomes" id="UP000284706"/>
    </source>
</evidence>
<dbReference type="InterPro" id="IPR013099">
    <property type="entry name" value="K_chnl_dom"/>
</dbReference>
<proteinExistence type="inferred from homology"/>
<feature type="transmembrane region" description="Helical" evidence="10">
    <location>
        <begin position="132"/>
        <end position="154"/>
    </location>
</feature>
<reference evidence="12 13" key="1">
    <citation type="journal article" date="2018" name="Evol. Lett.">
        <title>Horizontal gene cluster transfer increased hallucinogenic mushroom diversity.</title>
        <authorList>
            <person name="Reynolds H.T."/>
            <person name="Vijayakumar V."/>
            <person name="Gluck-Thaler E."/>
            <person name="Korotkin H.B."/>
            <person name="Matheny P.B."/>
            <person name="Slot J.C."/>
        </authorList>
    </citation>
    <scope>NUCLEOTIDE SEQUENCE [LARGE SCALE GENOMIC DNA]</scope>
    <source>
        <strain evidence="12 13">SRW20</strain>
    </source>
</reference>
<name>A0A409W1W1_9AGAR</name>
<feature type="transmembrane region" description="Helical" evidence="10">
    <location>
        <begin position="562"/>
        <end position="581"/>
    </location>
</feature>
<keyword evidence="7 8" id="KW-0407">Ion channel</keyword>
<feature type="domain" description="Potassium channel" evidence="11">
    <location>
        <begin position="1369"/>
        <end position="1440"/>
    </location>
</feature>
<organism evidence="12 13">
    <name type="scientific">Gymnopilus dilepis</name>
    <dbReference type="NCBI Taxonomy" id="231916"/>
    <lineage>
        <taxon>Eukaryota</taxon>
        <taxon>Fungi</taxon>
        <taxon>Dikarya</taxon>
        <taxon>Basidiomycota</taxon>
        <taxon>Agaricomycotina</taxon>
        <taxon>Agaricomycetes</taxon>
        <taxon>Agaricomycetidae</taxon>
        <taxon>Agaricales</taxon>
        <taxon>Agaricineae</taxon>
        <taxon>Hymenogastraceae</taxon>
        <taxon>Gymnopilus</taxon>
    </lineage>
</organism>
<dbReference type="GO" id="GO:0005886">
    <property type="term" value="C:plasma membrane"/>
    <property type="evidence" value="ECO:0007669"/>
    <property type="project" value="TreeGrafter"/>
</dbReference>
<feature type="transmembrane region" description="Helical" evidence="10">
    <location>
        <begin position="59"/>
        <end position="82"/>
    </location>
</feature>
<protein>
    <recommendedName>
        <fullName evidence="11">Potassium channel domain-containing protein</fullName>
    </recommendedName>
</protein>
<evidence type="ECO:0000256" key="2">
    <source>
        <dbReference type="ARBA" id="ARBA00022448"/>
    </source>
</evidence>
<feature type="transmembrane region" description="Helical" evidence="10">
    <location>
        <begin position="618"/>
        <end position="640"/>
    </location>
</feature>
<comment type="subcellular location">
    <subcellularLocation>
        <location evidence="1">Membrane</location>
        <topology evidence="1">Multi-pass membrane protein</topology>
    </subcellularLocation>
</comment>
<dbReference type="Pfam" id="PF07885">
    <property type="entry name" value="Ion_trans_2"/>
    <property type="match status" value="4"/>
</dbReference>
<dbReference type="PANTHER" id="PTHR11003">
    <property type="entry name" value="POTASSIUM CHANNEL, SUBFAMILY K"/>
    <property type="match status" value="1"/>
</dbReference>
<dbReference type="InParanoid" id="A0A409W1W1"/>
<feature type="transmembrane region" description="Helical" evidence="10">
    <location>
        <begin position="973"/>
        <end position="993"/>
    </location>
</feature>
<gene>
    <name evidence="12" type="ORF">CVT26_003586</name>
</gene>
<feature type="transmembrane region" description="Helical" evidence="10">
    <location>
        <begin position="166"/>
        <end position="187"/>
    </location>
</feature>
<keyword evidence="4 10" id="KW-1133">Transmembrane helix</keyword>
<feature type="domain" description="Potassium channel" evidence="11">
    <location>
        <begin position="569"/>
        <end position="640"/>
    </location>
</feature>
<feature type="compositionally biased region" description="Basic and acidic residues" evidence="9">
    <location>
        <begin position="1233"/>
        <end position="1243"/>
    </location>
</feature>